<evidence type="ECO:0000313" key="2">
    <source>
        <dbReference type="EMBL" id="GID61299.1"/>
    </source>
</evidence>
<dbReference type="InterPro" id="IPR000182">
    <property type="entry name" value="GNAT_dom"/>
</dbReference>
<dbReference type="RefSeq" id="WP_203809123.1">
    <property type="nucleotide sequence ID" value="NZ_BAAAQE010000119.1"/>
</dbReference>
<dbReference type="Gene3D" id="3.40.630.30">
    <property type="match status" value="1"/>
</dbReference>
<organism evidence="2 3">
    <name type="scientific">Actinoplanes couchii</name>
    <dbReference type="NCBI Taxonomy" id="403638"/>
    <lineage>
        <taxon>Bacteria</taxon>
        <taxon>Bacillati</taxon>
        <taxon>Actinomycetota</taxon>
        <taxon>Actinomycetes</taxon>
        <taxon>Micromonosporales</taxon>
        <taxon>Micromonosporaceae</taxon>
        <taxon>Actinoplanes</taxon>
    </lineage>
</organism>
<dbReference type="Proteomes" id="UP000612282">
    <property type="component" value="Unassembled WGS sequence"/>
</dbReference>
<dbReference type="Pfam" id="PF00583">
    <property type="entry name" value="Acetyltransf_1"/>
    <property type="match status" value="1"/>
</dbReference>
<accession>A0ABQ3XS05</accession>
<comment type="caution">
    <text evidence="2">The sequence shown here is derived from an EMBL/GenBank/DDBJ whole genome shotgun (WGS) entry which is preliminary data.</text>
</comment>
<dbReference type="InterPro" id="IPR016181">
    <property type="entry name" value="Acyl_CoA_acyltransferase"/>
</dbReference>
<dbReference type="PANTHER" id="PTHR13170:SF16">
    <property type="entry name" value="PROTEIN O-GLCNACASE"/>
    <property type="match status" value="1"/>
</dbReference>
<keyword evidence="3" id="KW-1185">Reference proteome</keyword>
<gene>
    <name evidence="2" type="ORF">Aco03nite_097030</name>
</gene>
<dbReference type="PROSITE" id="PS51186">
    <property type="entry name" value="GNAT"/>
    <property type="match status" value="1"/>
</dbReference>
<reference evidence="2 3" key="1">
    <citation type="submission" date="2021-01" db="EMBL/GenBank/DDBJ databases">
        <title>Whole genome shotgun sequence of Actinoplanes couchii NBRC 106145.</title>
        <authorList>
            <person name="Komaki H."/>
            <person name="Tamura T."/>
        </authorList>
    </citation>
    <scope>NUCLEOTIDE SEQUENCE [LARGE SCALE GENOMIC DNA]</scope>
    <source>
        <strain evidence="2 3">NBRC 106145</strain>
    </source>
</reference>
<dbReference type="PANTHER" id="PTHR13170">
    <property type="entry name" value="O-GLCNACASE"/>
    <property type="match status" value="1"/>
</dbReference>
<name>A0ABQ3XS05_9ACTN</name>
<evidence type="ECO:0000313" key="3">
    <source>
        <dbReference type="Proteomes" id="UP000612282"/>
    </source>
</evidence>
<evidence type="ECO:0000259" key="1">
    <source>
        <dbReference type="PROSITE" id="PS51186"/>
    </source>
</evidence>
<dbReference type="EMBL" id="BOMG01000122">
    <property type="protein sequence ID" value="GID61299.1"/>
    <property type="molecule type" value="Genomic_DNA"/>
</dbReference>
<dbReference type="InterPro" id="IPR051822">
    <property type="entry name" value="Glycosyl_Hydrolase_84"/>
</dbReference>
<dbReference type="CDD" id="cd04301">
    <property type="entry name" value="NAT_SF"/>
    <property type="match status" value="1"/>
</dbReference>
<proteinExistence type="predicted"/>
<sequence>MIRPYRPGDLDAVYDICARTSGADNPTRLIGDLWAAPYAVAEPEHAYVIDDGSGQAVGYIVGTSHTPAFVRWWKATWLPEVESRHSAGATPDEFSLMLLRNPERMLVPELDGYPAHLHMDLLPQWQRKGLGRELMTTFLNGLRAAGVPGVHLGAATDNEGAQAFYLRLGFEHVPTPYPGVRYMCLKL</sequence>
<feature type="domain" description="N-acetyltransferase" evidence="1">
    <location>
        <begin position="1"/>
        <end position="187"/>
    </location>
</feature>
<protein>
    <recommendedName>
        <fullName evidence="1">N-acetyltransferase domain-containing protein</fullName>
    </recommendedName>
</protein>
<dbReference type="SUPFAM" id="SSF55729">
    <property type="entry name" value="Acyl-CoA N-acyltransferases (Nat)"/>
    <property type="match status" value="1"/>
</dbReference>